<feature type="transmembrane region" description="Helical" evidence="1">
    <location>
        <begin position="117"/>
        <end position="137"/>
    </location>
</feature>
<sequence>LESDKSADHVSDMQDDKEEVNLVSSSRFLGAACQIIVAMGLGTIVSALLTKTGMTFPPYIGAMFAAAIIRNISDISSNFKINSLEIDVIGETSLSIFLAMALMSLKLWQLADLAGPMLIMLVAQTVLMASFAYFITFN</sequence>
<comment type="caution">
    <text evidence="2">The sequence shown here is derived from an EMBL/GenBank/DDBJ whole genome shotgun (WGS) entry which is preliminary data.</text>
</comment>
<keyword evidence="1" id="KW-1133">Transmembrane helix</keyword>
<dbReference type="PANTHER" id="PTHR36178">
    <property type="entry name" value="SLR0625 PROTEIN"/>
    <property type="match status" value="1"/>
</dbReference>
<feature type="transmembrane region" description="Helical" evidence="1">
    <location>
        <begin position="28"/>
        <end position="50"/>
    </location>
</feature>
<proteinExistence type="predicted"/>
<dbReference type="PANTHER" id="PTHR36178:SF1">
    <property type="entry name" value="SODIUM_GLUTAMATE SYMPORTER"/>
    <property type="match status" value="1"/>
</dbReference>
<keyword evidence="3" id="KW-1185">Reference proteome</keyword>
<keyword evidence="1" id="KW-0472">Membrane</keyword>
<dbReference type="InterPro" id="IPR004445">
    <property type="entry name" value="GltS"/>
</dbReference>
<dbReference type="EMBL" id="BQXS01003759">
    <property type="protein sequence ID" value="GKT35324.1"/>
    <property type="molecule type" value="Genomic_DNA"/>
</dbReference>
<accession>A0ABQ5KV71</accession>
<name>A0ABQ5KV71_9EUKA</name>
<dbReference type="Pfam" id="PF03616">
    <property type="entry name" value="Glt_symporter"/>
    <property type="match status" value="1"/>
</dbReference>
<organism evidence="2 3">
    <name type="scientific">Aduncisulcus paluster</name>
    <dbReference type="NCBI Taxonomy" id="2918883"/>
    <lineage>
        <taxon>Eukaryota</taxon>
        <taxon>Metamonada</taxon>
        <taxon>Carpediemonas-like organisms</taxon>
        <taxon>Aduncisulcus</taxon>
    </lineage>
</organism>
<dbReference type="Proteomes" id="UP001057375">
    <property type="component" value="Unassembled WGS sequence"/>
</dbReference>
<protein>
    <submittedName>
        <fullName evidence="2">Sodium/glutamate symport carrier protein GltS like protein</fullName>
    </submittedName>
</protein>
<reference evidence="2" key="1">
    <citation type="submission" date="2022-03" db="EMBL/GenBank/DDBJ databases">
        <title>Draft genome sequence of Aduncisulcus paluster, a free-living microaerophilic Fornicata.</title>
        <authorList>
            <person name="Yuyama I."/>
            <person name="Kume K."/>
            <person name="Tamura T."/>
            <person name="Inagaki Y."/>
            <person name="Hashimoto T."/>
        </authorList>
    </citation>
    <scope>NUCLEOTIDE SEQUENCE</scope>
    <source>
        <strain evidence="2">NY0171</strain>
    </source>
</reference>
<evidence type="ECO:0000313" key="3">
    <source>
        <dbReference type="Proteomes" id="UP001057375"/>
    </source>
</evidence>
<feature type="non-terminal residue" evidence="2">
    <location>
        <position position="138"/>
    </location>
</feature>
<feature type="transmembrane region" description="Helical" evidence="1">
    <location>
        <begin position="56"/>
        <end position="73"/>
    </location>
</feature>
<keyword evidence="1" id="KW-0812">Transmembrane</keyword>
<feature type="non-terminal residue" evidence="2">
    <location>
        <position position="1"/>
    </location>
</feature>
<evidence type="ECO:0000256" key="1">
    <source>
        <dbReference type="SAM" id="Phobius"/>
    </source>
</evidence>
<evidence type="ECO:0000313" key="2">
    <source>
        <dbReference type="EMBL" id="GKT35324.1"/>
    </source>
</evidence>
<gene>
    <name evidence="2" type="ORF">ADUPG1_002967</name>
</gene>